<keyword evidence="1" id="KW-0175">Coiled coil</keyword>
<dbReference type="SUPFAM" id="SSF53335">
    <property type="entry name" value="S-adenosyl-L-methionine-dependent methyltransferases"/>
    <property type="match status" value="1"/>
</dbReference>
<feature type="region of interest" description="Disordered" evidence="2">
    <location>
        <begin position="1075"/>
        <end position="1167"/>
    </location>
</feature>
<dbReference type="InterPro" id="IPR050817">
    <property type="entry name" value="DjlA_DnaK_co-chaperone"/>
</dbReference>
<evidence type="ECO:0000256" key="2">
    <source>
        <dbReference type="SAM" id="MobiDB-lite"/>
    </source>
</evidence>
<dbReference type="Gene3D" id="1.10.287.110">
    <property type="entry name" value="DnaJ domain"/>
    <property type="match status" value="1"/>
</dbReference>
<feature type="region of interest" description="Disordered" evidence="2">
    <location>
        <begin position="746"/>
        <end position="776"/>
    </location>
</feature>
<protein>
    <recommendedName>
        <fullName evidence="3">J domain-containing protein</fullName>
    </recommendedName>
</protein>
<sequence>MARLWICILPTYLAFSPPGKTPFHVWFEEPQPRYAQKWSSYLEVYDRYLSKFRNSSCSLLELGVQSGGSQLMWRDYLGPKSHIYGIDIEPAVTEMSQARITNFIGDVGDPAFLTSVCERIGHVDAIVDDASHVNWHQKLAFEVLYPCLEPNGGIYIVEDIGTSYKPGYGGGWRSEDSFVEFAKAKIDELQAFWSCSGSVVSDRRGRCQQGALEVPISSFTRSSSAIHIHDGLIVFEKHYKEPAISLETGLKRLPKRFEGYSAYRPHLADWTPPEGSCKVPQPFELDIIHESFRSRANQTFSEHVESFMNHVSAMGAAELRQKCGEIMSVLQDGLHWSAFGMDFTLLQLKRRSVSVEWNASTETPLARFLRSTERDVREVLDWYFDKRGTFHPLVLVDLIYRNRWRPTPQALRFARARDALQLQREGFVRFEDFGLDLAWLQTEASAAFAASASTSLVQAKQVRLQSLEPLLKDYGILELTAFYLGADVEVTGYKLLRVREGTTRADYISSFWHHDNCGSRLKLFVFLQDVGEDGYYTEIARGSQSLAYYWYGPAHMSRFDDASVEASFSIEKILSRRGGGFLFDTNTIHRAKVEGPGQLRDAVIVELANAHKMHAGIPAQGPCPEPKTYKVSHVSFPFPSGRGFRQRRPQQRRATGVVAWKVRIEPGIPKLLVKINPIDAEAFHAKNLGEVTLRKGVTSRSQVAVLHMSRQTVKGEVLMSVKLADLLDLEDGEGVEVAAAVSSFTSSRRSSVASEGPRGEQPTHRLPQPSPVWSNDSKLEMGQLNLIPPCRDGQRPKPSLDPNEWFRNLDKEADFRSRFNGTLPEWARTSSGGHGAKATATSGGAVDGRRSSWHEGSRIPHASEFRATTHRPSGSVPFSHDATGLSSRHEKSHAGIWDFDTRPSDQPRPERPKASSQRYPSTGDAARPSTAFAESRPWYETLPEQQGSHFTWSEKSKAFRPEAKAPKAPAHGVHSTVPLTERTLRTGGASHISANFVRQEAPHRAEVTEAPGDRDRLRSGTDGMNRTHVTASNFADSTKSQPSRRPAPRDQPQQPRGRPPCIAAFEEVCKPETTTAVRAGESASSRAASTPSSPPESPSEGESGGSSGSNLSGPNSSVSSKEMTSDFTGKASEKARKLALVPCTEPSPRHSAGASGSSSGLKRRESMGSLLRKRRTSMLGLLQQELAEPLHGAAKRSKVPETWLPPADASTGVLERSELGVEATAEVRRWLLGQTSGLQCSQVILDRALTVLSNFKLASGCELEVLGGPLGALVGGYSDAEWLYDEVFRQHPVDALRDSFAFLGFKPRHEGDWSSTSVEEISLVYRRMCLRGHPSRGGSPKDYLKLQVAMELIKAFCGDAGPLEVEEPQHEGRMVPSSRLVEKASEGHFVLSDLTLAHELELSSKEAEDEANHLSTEHLEELNRALDEYILRQMCFKSEIVDEIARLHEDSAYAILGVSSSATDAEIKKAYRLIAMQCHPDKGGDKEDFQELTNAYEKIMEQRRGNDEKSFKDRRSTDSDTEDTPPPKKEHEGKKADSTGEEEKEKKKEQEFEGDGKGGNPQDNATLLEKASKAAEEASRYAKTAAEFAHQAAEAAEAARKDQERESREALTKSVAHSAIVYTLTVVKAVRAVGYATLDVAAQCRAAAKRNPEAVSCAEHAVSAMSLGLEALNSALSCAEVTEITAAELQAPKGSRERFAGAAVRASLAAAGASNVAMSAAISAVEGSRQCAKALESIGKPQAESEATDAGEARPDSEASSDSEREAKPRAPLANAAVRRLVAQRNNNHKVLQRLNAEILGHQRNVREFLCQNRQLIPEVPAESKLKIFR</sequence>
<feature type="compositionally biased region" description="Basic and acidic residues" evidence="2">
    <location>
        <begin position="887"/>
        <end position="913"/>
    </location>
</feature>
<feature type="domain" description="J" evidence="3">
    <location>
        <begin position="1451"/>
        <end position="1516"/>
    </location>
</feature>
<dbReference type="SMART" id="SM00271">
    <property type="entry name" value="DnaJ"/>
    <property type="match status" value="1"/>
</dbReference>
<dbReference type="CDD" id="cd06257">
    <property type="entry name" value="DnaJ"/>
    <property type="match status" value="1"/>
</dbReference>
<feature type="non-terminal residue" evidence="4">
    <location>
        <position position="1830"/>
    </location>
</feature>
<feature type="compositionally biased region" description="Basic and acidic residues" evidence="2">
    <location>
        <begin position="847"/>
        <end position="864"/>
    </location>
</feature>
<evidence type="ECO:0000313" key="5">
    <source>
        <dbReference type="Proteomes" id="UP001642484"/>
    </source>
</evidence>
<feature type="compositionally biased region" description="Low complexity" evidence="2">
    <location>
        <begin position="746"/>
        <end position="755"/>
    </location>
</feature>
<dbReference type="Gene3D" id="3.40.50.150">
    <property type="entry name" value="Vaccinia Virus protein VP39"/>
    <property type="match status" value="1"/>
</dbReference>
<evidence type="ECO:0000256" key="1">
    <source>
        <dbReference type="SAM" id="Coils"/>
    </source>
</evidence>
<evidence type="ECO:0000259" key="3">
    <source>
        <dbReference type="PROSITE" id="PS50076"/>
    </source>
</evidence>
<accession>A0ABP0M440</accession>
<keyword evidence="5" id="KW-1185">Reference proteome</keyword>
<feature type="region of interest" description="Disordered" evidence="2">
    <location>
        <begin position="994"/>
        <end position="1059"/>
    </location>
</feature>
<feature type="coiled-coil region" evidence="1">
    <location>
        <begin position="1586"/>
        <end position="1613"/>
    </location>
</feature>
<dbReference type="PROSITE" id="PS50076">
    <property type="entry name" value="DNAJ_2"/>
    <property type="match status" value="1"/>
</dbReference>
<reference evidence="4 5" key="1">
    <citation type="submission" date="2024-02" db="EMBL/GenBank/DDBJ databases">
        <authorList>
            <person name="Chen Y."/>
            <person name="Shah S."/>
            <person name="Dougan E. K."/>
            <person name="Thang M."/>
            <person name="Chan C."/>
        </authorList>
    </citation>
    <scope>NUCLEOTIDE SEQUENCE [LARGE SCALE GENOMIC DNA]</scope>
</reference>
<feature type="compositionally biased region" description="Polar residues" evidence="2">
    <location>
        <begin position="1022"/>
        <end position="1040"/>
    </location>
</feature>
<dbReference type="InterPro" id="IPR036869">
    <property type="entry name" value="J_dom_sf"/>
</dbReference>
<feature type="region of interest" description="Disordered" evidence="2">
    <location>
        <begin position="1737"/>
        <end position="1772"/>
    </location>
</feature>
<name>A0ABP0M440_9DINO</name>
<dbReference type="EMBL" id="CAXAMN010015625">
    <property type="protein sequence ID" value="CAK9046241.1"/>
    <property type="molecule type" value="Genomic_DNA"/>
</dbReference>
<dbReference type="InterPro" id="IPR001623">
    <property type="entry name" value="DnaJ_domain"/>
</dbReference>
<evidence type="ECO:0000313" key="4">
    <source>
        <dbReference type="EMBL" id="CAK9046241.1"/>
    </source>
</evidence>
<feature type="compositionally biased region" description="Basic and acidic residues" evidence="2">
    <location>
        <begin position="1751"/>
        <end position="1769"/>
    </location>
</feature>
<feature type="compositionally biased region" description="Basic and acidic residues" evidence="2">
    <location>
        <begin position="1000"/>
        <end position="1019"/>
    </location>
</feature>
<feature type="compositionally biased region" description="Basic and acidic residues" evidence="2">
    <location>
        <begin position="952"/>
        <end position="965"/>
    </location>
</feature>
<feature type="compositionally biased region" description="Basic and acidic residues" evidence="2">
    <location>
        <begin position="1525"/>
        <end position="1556"/>
    </location>
</feature>
<dbReference type="Proteomes" id="UP001642484">
    <property type="component" value="Unassembled WGS sequence"/>
</dbReference>
<dbReference type="PRINTS" id="PR00625">
    <property type="entry name" value="JDOMAIN"/>
</dbReference>
<gene>
    <name evidence="4" type="ORF">CCMP2556_LOCUS24055</name>
</gene>
<feature type="compositionally biased region" description="Low complexity" evidence="2">
    <location>
        <begin position="1151"/>
        <end position="1160"/>
    </location>
</feature>
<feature type="compositionally biased region" description="Basic and acidic residues" evidence="2">
    <location>
        <begin position="1500"/>
        <end position="1518"/>
    </location>
</feature>
<dbReference type="InterPro" id="IPR029063">
    <property type="entry name" value="SAM-dependent_MTases_sf"/>
</dbReference>
<feature type="region of interest" description="Disordered" evidence="2">
    <location>
        <begin position="826"/>
        <end position="978"/>
    </location>
</feature>
<dbReference type="SUPFAM" id="SSF46565">
    <property type="entry name" value="Chaperone J-domain"/>
    <property type="match status" value="1"/>
</dbReference>
<feature type="region of interest" description="Disordered" evidence="2">
    <location>
        <begin position="1500"/>
        <end position="1564"/>
    </location>
</feature>
<organism evidence="4 5">
    <name type="scientific">Durusdinium trenchii</name>
    <dbReference type="NCBI Taxonomy" id="1381693"/>
    <lineage>
        <taxon>Eukaryota</taxon>
        <taxon>Sar</taxon>
        <taxon>Alveolata</taxon>
        <taxon>Dinophyceae</taxon>
        <taxon>Suessiales</taxon>
        <taxon>Symbiodiniaceae</taxon>
        <taxon>Durusdinium</taxon>
    </lineage>
</organism>
<feature type="compositionally biased region" description="Low complexity" evidence="2">
    <location>
        <begin position="1076"/>
        <end position="1091"/>
    </location>
</feature>
<comment type="caution">
    <text evidence="4">The sequence shown here is derived from an EMBL/GenBank/DDBJ whole genome shotgun (WGS) entry which is preliminary data.</text>
</comment>
<feature type="compositionally biased region" description="Low complexity" evidence="2">
    <location>
        <begin position="1050"/>
        <end position="1059"/>
    </location>
</feature>
<feature type="compositionally biased region" description="Low complexity" evidence="2">
    <location>
        <begin position="1108"/>
        <end position="1120"/>
    </location>
</feature>
<dbReference type="PANTHER" id="PTHR24074">
    <property type="entry name" value="CO-CHAPERONE PROTEIN DJLA"/>
    <property type="match status" value="1"/>
</dbReference>
<dbReference type="Pfam" id="PF00226">
    <property type="entry name" value="DnaJ"/>
    <property type="match status" value="1"/>
</dbReference>
<proteinExistence type="predicted"/>